<dbReference type="AlphaFoldDB" id="A0A6J0MX62"/>
<dbReference type="GeneID" id="108847487"/>
<reference evidence="1" key="1">
    <citation type="journal article" date="2019" name="Database">
        <title>The radish genome database (RadishGD): an integrated information resource for radish genomics.</title>
        <authorList>
            <person name="Yu H.J."/>
            <person name="Baek S."/>
            <person name="Lee Y.J."/>
            <person name="Cho A."/>
            <person name="Mun J.H."/>
        </authorList>
    </citation>
    <scope>NUCLEOTIDE SEQUENCE [LARGE SCALE GENOMIC DNA]</scope>
    <source>
        <strain evidence="1">cv. WK10039</strain>
    </source>
</reference>
<dbReference type="OrthoDB" id="1928288at2759"/>
<name>A0A6J0MX62_RAPSA</name>
<accession>A0A6J0MX62</accession>
<evidence type="ECO:0000313" key="2">
    <source>
        <dbReference type="RefSeq" id="XP_018476236.1"/>
    </source>
</evidence>
<dbReference type="Proteomes" id="UP000504610">
    <property type="component" value="Chromosome 3"/>
</dbReference>
<dbReference type="PANTHER" id="PTHR33167">
    <property type="entry name" value="TRANSCRIPTION FACTOR, PUTATIVE (DUF863)-RELATED"/>
    <property type="match status" value="1"/>
</dbReference>
<reference evidence="2" key="2">
    <citation type="submission" date="2025-08" db="UniProtKB">
        <authorList>
            <consortium name="RefSeq"/>
        </authorList>
    </citation>
    <scope>IDENTIFICATION</scope>
    <source>
        <tissue evidence="2">Leaf</tissue>
    </source>
</reference>
<dbReference type="PANTHER" id="PTHR33167:SF18">
    <property type="entry name" value="GB|AAF67766.1"/>
    <property type="match status" value="1"/>
</dbReference>
<protein>
    <submittedName>
        <fullName evidence="2">Uncharacterized protein LOC108847487</fullName>
    </submittedName>
</protein>
<dbReference type="RefSeq" id="XP_018476236.1">
    <property type="nucleotide sequence ID" value="XM_018620734.2"/>
</dbReference>
<dbReference type="KEGG" id="rsz:108847487"/>
<evidence type="ECO:0000313" key="1">
    <source>
        <dbReference type="Proteomes" id="UP000504610"/>
    </source>
</evidence>
<organism evidence="1 2">
    <name type="scientific">Raphanus sativus</name>
    <name type="common">Radish</name>
    <name type="synonym">Raphanus raphanistrum var. sativus</name>
    <dbReference type="NCBI Taxonomy" id="3726"/>
    <lineage>
        <taxon>Eukaryota</taxon>
        <taxon>Viridiplantae</taxon>
        <taxon>Streptophyta</taxon>
        <taxon>Embryophyta</taxon>
        <taxon>Tracheophyta</taxon>
        <taxon>Spermatophyta</taxon>
        <taxon>Magnoliopsida</taxon>
        <taxon>eudicotyledons</taxon>
        <taxon>Gunneridae</taxon>
        <taxon>Pentapetalae</taxon>
        <taxon>rosids</taxon>
        <taxon>malvids</taxon>
        <taxon>Brassicales</taxon>
        <taxon>Brassicaceae</taxon>
        <taxon>Brassiceae</taxon>
        <taxon>Raphanus</taxon>
    </lineage>
</organism>
<proteinExistence type="predicted"/>
<gene>
    <name evidence="2" type="primary">LOC108847487</name>
</gene>
<keyword evidence="1" id="KW-1185">Reference proteome</keyword>
<sequence>MLVHESVFESQIHELHRLYQRQKELMMEMEGSRQQDEEEALYLNSSVPSPTTHWMSSSVSIYQTRNFPCEQQLMPNQLTEMNLEDHHKTAVSSIVLKKQKRRSYVKGKRKSDHQHIFSECEAKEDLQVKLDEVSDQEGDCMVVLKKNRRSKPIEAFTWGAKSKRRRRGSRIPALDFQPMIIDQ</sequence>